<dbReference type="EMBL" id="AZDA01000046">
    <property type="protein sequence ID" value="KRK39135.1"/>
    <property type="molecule type" value="Genomic_DNA"/>
</dbReference>
<dbReference type="Proteomes" id="UP000051461">
    <property type="component" value="Unassembled WGS sequence"/>
</dbReference>
<evidence type="ECO:0000313" key="1">
    <source>
        <dbReference type="EMBL" id="KRK39135.1"/>
    </source>
</evidence>
<name>A0A0R1GYE7_9LACO</name>
<dbReference type="STRING" id="1423726.FC07_GL002856"/>
<accession>A0A0R1GYE7</accession>
<organism evidence="1 2">
    <name type="scientific">Loigolactobacillus bifermentans DSM 20003</name>
    <dbReference type="NCBI Taxonomy" id="1423726"/>
    <lineage>
        <taxon>Bacteria</taxon>
        <taxon>Bacillati</taxon>
        <taxon>Bacillota</taxon>
        <taxon>Bacilli</taxon>
        <taxon>Lactobacillales</taxon>
        <taxon>Lactobacillaceae</taxon>
        <taxon>Loigolactobacillus</taxon>
    </lineage>
</organism>
<protein>
    <submittedName>
        <fullName evidence="1">Uncharacterized protein</fullName>
    </submittedName>
</protein>
<keyword evidence="2" id="KW-1185">Reference proteome</keyword>
<dbReference type="AlphaFoldDB" id="A0A0R1GYE7"/>
<sequence>MKHYTEADIKFTPSDAEELKDVLAYLNNPKVDDDDFKARMARLGPREMIKRSDEALLQQYRYASINYPRHYYRD</sequence>
<gene>
    <name evidence="1" type="ORF">FC07_GL002856</name>
</gene>
<reference evidence="1 2" key="1">
    <citation type="journal article" date="2015" name="Genome Announc.">
        <title>Expanding the biotechnology potential of lactobacilli through comparative genomics of 213 strains and associated genera.</title>
        <authorList>
            <person name="Sun Z."/>
            <person name="Harris H.M."/>
            <person name="McCann A."/>
            <person name="Guo C."/>
            <person name="Argimon S."/>
            <person name="Zhang W."/>
            <person name="Yang X."/>
            <person name="Jeffery I.B."/>
            <person name="Cooney J.C."/>
            <person name="Kagawa T.F."/>
            <person name="Liu W."/>
            <person name="Song Y."/>
            <person name="Salvetti E."/>
            <person name="Wrobel A."/>
            <person name="Rasinkangas P."/>
            <person name="Parkhill J."/>
            <person name="Rea M.C."/>
            <person name="O'Sullivan O."/>
            <person name="Ritari J."/>
            <person name="Douillard F.P."/>
            <person name="Paul Ross R."/>
            <person name="Yang R."/>
            <person name="Briner A.E."/>
            <person name="Felis G.E."/>
            <person name="de Vos W.M."/>
            <person name="Barrangou R."/>
            <person name="Klaenhammer T.R."/>
            <person name="Caufield P.W."/>
            <person name="Cui Y."/>
            <person name="Zhang H."/>
            <person name="O'Toole P.W."/>
        </authorList>
    </citation>
    <scope>NUCLEOTIDE SEQUENCE [LARGE SCALE GENOMIC DNA]</scope>
    <source>
        <strain evidence="1 2">DSM 20003</strain>
    </source>
</reference>
<comment type="caution">
    <text evidence="1">The sequence shown here is derived from an EMBL/GenBank/DDBJ whole genome shotgun (WGS) entry which is preliminary data.</text>
</comment>
<proteinExistence type="predicted"/>
<evidence type="ECO:0000313" key="2">
    <source>
        <dbReference type="Proteomes" id="UP000051461"/>
    </source>
</evidence>